<feature type="transmembrane region" description="Helical" evidence="1">
    <location>
        <begin position="43"/>
        <end position="62"/>
    </location>
</feature>
<evidence type="ECO:0000256" key="1">
    <source>
        <dbReference type="SAM" id="Phobius"/>
    </source>
</evidence>
<sequence length="83" mass="9460">MRSLPSYLVVSRREVDGDREVIPDYRPRRDDPSDGEFRVTIAVSYKTLAIIFLIFNVVGHIIDSLTGADLSRYSEKLTSLLPF</sequence>
<accession>A0A514DD63</accession>
<organism evidence="2">
    <name type="scientific">Leviviridae sp</name>
    <dbReference type="NCBI Taxonomy" id="2027243"/>
    <lineage>
        <taxon>Viruses</taxon>
        <taxon>Riboviria</taxon>
        <taxon>Orthornavirae</taxon>
        <taxon>Lenarviricota</taxon>
        <taxon>Leviviricetes</taxon>
        <taxon>Norzivirales</taxon>
        <taxon>Fiersviridae</taxon>
    </lineage>
</organism>
<keyword evidence="1" id="KW-0812">Transmembrane</keyword>
<protein>
    <submittedName>
        <fullName evidence="2">Uncharacterized protein</fullName>
    </submittedName>
</protein>
<keyword evidence="1" id="KW-1133">Transmembrane helix</keyword>
<reference evidence="2" key="1">
    <citation type="submission" date="2019-05" db="EMBL/GenBank/DDBJ databases">
        <title>Metatranscriptomic reconstruction reveals RNA viruses with the potential to shape carbon cycling in soil.</title>
        <authorList>
            <person name="Starr E.P."/>
            <person name="Nuccio E."/>
            <person name="Pett-Ridge J."/>
            <person name="Banfield J.F."/>
            <person name="Firestone M.K."/>
        </authorList>
    </citation>
    <scope>NUCLEOTIDE SEQUENCE</scope>
    <source>
        <strain evidence="2">H2_Rhizo_Litter_49_scaffold_770</strain>
    </source>
</reference>
<proteinExistence type="predicted"/>
<gene>
    <name evidence="2" type="ORF">H2RhizoLitter49770_000003</name>
</gene>
<name>A0A514DD63_9VIRU</name>
<evidence type="ECO:0000313" key="2">
    <source>
        <dbReference type="EMBL" id="QDH91548.1"/>
    </source>
</evidence>
<keyword evidence="1" id="KW-0472">Membrane</keyword>
<dbReference type="EMBL" id="MN036308">
    <property type="protein sequence ID" value="QDH91548.1"/>
    <property type="molecule type" value="Genomic_RNA"/>
</dbReference>